<dbReference type="CDD" id="cd02440">
    <property type="entry name" value="AdoMet_MTases"/>
    <property type="match status" value="1"/>
</dbReference>
<dbReference type="Proteomes" id="UP001164705">
    <property type="component" value="Chromosome"/>
</dbReference>
<dbReference type="PANTHER" id="PTHR43861">
    <property type="entry name" value="TRANS-ACONITATE 2-METHYLTRANSFERASE-RELATED"/>
    <property type="match status" value="1"/>
</dbReference>
<organism evidence="2 3">
    <name type="scientific">Lacinutrix neustonica</name>
    <dbReference type="NCBI Taxonomy" id="2980107"/>
    <lineage>
        <taxon>Bacteria</taxon>
        <taxon>Pseudomonadati</taxon>
        <taxon>Bacteroidota</taxon>
        <taxon>Flavobacteriia</taxon>
        <taxon>Flavobacteriales</taxon>
        <taxon>Flavobacteriaceae</taxon>
        <taxon>Lacinutrix</taxon>
    </lineage>
</organism>
<keyword evidence="2" id="KW-0808">Transferase</keyword>
<sequence length="248" mass="29188">MDLSHSIPEKKVYYLTPENTAFSKFYLAAREKEQRLLTDAQVIKLPHIDLYEWKLRKKSTMRFVNYIANKNRGLTILDIGCGNGWFSNKIATISKKNEVIGLDVNRVELEQAARIFNKKNLKFVYADLFKVFDQFESQFDIITLNGTIQYFENFTVLIGLLVSYLKPKGEIHLIDSPFYEASEIPLAKQRTKKYYNDLGLPEMAEQYYHHNIDLTKDFQLLYKYKRNLFHAILGKKDSPYSWLCLIKK</sequence>
<evidence type="ECO:0000259" key="1">
    <source>
        <dbReference type="Pfam" id="PF13847"/>
    </source>
</evidence>
<reference evidence="2" key="1">
    <citation type="submission" date="2022-11" db="EMBL/GenBank/DDBJ databases">
        <title>Lacinutrix neustonica HL-RS19T sp. nov., isolated from the surface microlayer sample of brackish Lake Shihwa.</title>
        <authorList>
            <person name="Choi J.Y."/>
            <person name="Hwang C.Y."/>
        </authorList>
    </citation>
    <scope>NUCLEOTIDE SEQUENCE</scope>
    <source>
        <strain evidence="2">HL-RS19</strain>
    </source>
</reference>
<dbReference type="GO" id="GO:0032259">
    <property type="term" value="P:methylation"/>
    <property type="evidence" value="ECO:0007669"/>
    <property type="project" value="UniProtKB-KW"/>
</dbReference>
<proteinExistence type="predicted"/>
<dbReference type="AlphaFoldDB" id="A0A9E8MY98"/>
<protein>
    <submittedName>
        <fullName evidence="2">Class I SAM-dependent methyltransferase</fullName>
    </submittedName>
</protein>
<dbReference type="Pfam" id="PF13847">
    <property type="entry name" value="Methyltransf_31"/>
    <property type="match status" value="1"/>
</dbReference>
<dbReference type="EMBL" id="CP113088">
    <property type="protein sequence ID" value="WAC03773.1"/>
    <property type="molecule type" value="Genomic_DNA"/>
</dbReference>
<name>A0A9E8MY98_9FLAO</name>
<feature type="domain" description="Methyltransferase" evidence="1">
    <location>
        <begin position="71"/>
        <end position="199"/>
    </location>
</feature>
<dbReference type="InterPro" id="IPR029063">
    <property type="entry name" value="SAM-dependent_MTases_sf"/>
</dbReference>
<dbReference type="KEGG" id="lnu:N7U66_10340"/>
<accession>A0A9E8MY98</accession>
<keyword evidence="2" id="KW-0489">Methyltransferase</keyword>
<dbReference type="Gene3D" id="3.40.50.150">
    <property type="entry name" value="Vaccinia Virus protein VP39"/>
    <property type="match status" value="1"/>
</dbReference>
<dbReference type="SUPFAM" id="SSF53335">
    <property type="entry name" value="S-adenosyl-L-methionine-dependent methyltransferases"/>
    <property type="match status" value="1"/>
</dbReference>
<evidence type="ECO:0000313" key="2">
    <source>
        <dbReference type="EMBL" id="WAC03773.1"/>
    </source>
</evidence>
<dbReference type="RefSeq" id="WP_267678408.1">
    <property type="nucleotide sequence ID" value="NZ_CP113088.1"/>
</dbReference>
<dbReference type="InterPro" id="IPR025714">
    <property type="entry name" value="Methyltranfer_dom"/>
</dbReference>
<keyword evidence="3" id="KW-1185">Reference proteome</keyword>
<evidence type="ECO:0000313" key="3">
    <source>
        <dbReference type="Proteomes" id="UP001164705"/>
    </source>
</evidence>
<gene>
    <name evidence="2" type="ORF">N7U66_10340</name>
</gene>
<dbReference type="GO" id="GO:0008168">
    <property type="term" value="F:methyltransferase activity"/>
    <property type="evidence" value="ECO:0007669"/>
    <property type="project" value="UniProtKB-KW"/>
</dbReference>